<protein>
    <submittedName>
        <fullName evidence="4">Glycoside hydrolase family 16 protein</fullName>
    </submittedName>
</protein>
<comment type="similarity">
    <text evidence="1">Belongs to the glycosyl hydrolase 16 family.</text>
</comment>
<dbReference type="STRING" id="686832.A0A0C3CIW4"/>
<dbReference type="PANTHER" id="PTHR10963">
    <property type="entry name" value="GLYCOSYL HYDROLASE-RELATED"/>
    <property type="match status" value="1"/>
</dbReference>
<dbReference type="InterPro" id="IPR000757">
    <property type="entry name" value="Beta-glucanase-like"/>
</dbReference>
<feature type="compositionally biased region" description="Polar residues" evidence="2">
    <location>
        <begin position="68"/>
        <end position="84"/>
    </location>
</feature>
<proteinExistence type="inferred from homology"/>
<dbReference type="InterPro" id="IPR050546">
    <property type="entry name" value="Glycosyl_Hydrlase_16"/>
</dbReference>
<dbReference type="PROSITE" id="PS51762">
    <property type="entry name" value="GH16_2"/>
    <property type="match status" value="1"/>
</dbReference>
<dbReference type="InterPro" id="IPR013320">
    <property type="entry name" value="ConA-like_dom_sf"/>
</dbReference>
<dbReference type="AlphaFoldDB" id="A0A0C3CIW4"/>
<keyword evidence="5" id="KW-1185">Reference proteome</keyword>
<feature type="region of interest" description="Disordered" evidence="2">
    <location>
        <begin position="1"/>
        <end position="38"/>
    </location>
</feature>
<feature type="compositionally biased region" description="Low complexity" evidence="2">
    <location>
        <begin position="1"/>
        <end position="23"/>
    </location>
</feature>
<reference evidence="4 5" key="1">
    <citation type="submission" date="2014-04" db="EMBL/GenBank/DDBJ databases">
        <authorList>
            <consortium name="DOE Joint Genome Institute"/>
            <person name="Kuo A."/>
            <person name="Gay G."/>
            <person name="Dore J."/>
            <person name="Kohler A."/>
            <person name="Nagy L.G."/>
            <person name="Floudas D."/>
            <person name="Copeland A."/>
            <person name="Barry K.W."/>
            <person name="Cichocki N."/>
            <person name="Veneault-Fourrey C."/>
            <person name="LaButti K."/>
            <person name="Lindquist E.A."/>
            <person name="Lipzen A."/>
            <person name="Lundell T."/>
            <person name="Morin E."/>
            <person name="Murat C."/>
            <person name="Sun H."/>
            <person name="Tunlid A."/>
            <person name="Henrissat B."/>
            <person name="Grigoriev I.V."/>
            <person name="Hibbett D.S."/>
            <person name="Martin F."/>
            <person name="Nordberg H.P."/>
            <person name="Cantor M.N."/>
            <person name="Hua S.X."/>
        </authorList>
    </citation>
    <scope>NUCLEOTIDE SEQUENCE [LARGE SCALE GENOMIC DNA]</scope>
    <source>
        <strain evidence="5">h7</strain>
    </source>
</reference>
<evidence type="ECO:0000313" key="5">
    <source>
        <dbReference type="Proteomes" id="UP000053424"/>
    </source>
</evidence>
<dbReference type="Proteomes" id="UP000053424">
    <property type="component" value="Unassembled WGS sequence"/>
</dbReference>
<evidence type="ECO:0000313" key="4">
    <source>
        <dbReference type="EMBL" id="KIM43611.1"/>
    </source>
</evidence>
<dbReference type="HOGENOM" id="CLU_019533_1_0_1"/>
<reference evidence="5" key="2">
    <citation type="submission" date="2015-01" db="EMBL/GenBank/DDBJ databases">
        <title>Evolutionary Origins and Diversification of the Mycorrhizal Mutualists.</title>
        <authorList>
            <consortium name="DOE Joint Genome Institute"/>
            <consortium name="Mycorrhizal Genomics Consortium"/>
            <person name="Kohler A."/>
            <person name="Kuo A."/>
            <person name="Nagy L.G."/>
            <person name="Floudas D."/>
            <person name="Copeland A."/>
            <person name="Barry K.W."/>
            <person name="Cichocki N."/>
            <person name="Veneault-Fourrey C."/>
            <person name="LaButti K."/>
            <person name="Lindquist E.A."/>
            <person name="Lipzen A."/>
            <person name="Lundell T."/>
            <person name="Morin E."/>
            <person name="Murat C."/>
            <person name="Riley R."/>
            <person name="Ohm R."/>
            <person name="Sun H."/>
            <person name="Tunlid A."/>
            <person name="Henrissat B."/>
            <person name="Grigoriev I.V."/>
            <person name="Hibbett D.S."/>
            <person name="Martin F."/>
        </authorList>
    </citation>
    <scope>NUCLEOTIDE SEQUENCE [LARGE SCALE GENOMIC DNA]</scope>
    <source>
        <strain evidence="5">h7</strain>
    </source>
</reference>
<feature type="domain" description="GH16" evidence="3">
    <location>
        <begin position="101"/>
        <end position="492"/>
    </location>
</feature>
<sequence length="497" mass="53821">MAASDSLPRSSSSSSLYKQSAAANMMPPEPGAIPRNSSVHSFRAPFLSPASRPTSSLWSPPSYNTQHVLTPSPNASTTALQISKSKPPLPSTRLPAPIPKSDKPWLTTPEPRTHLSYTITLFCLFLGAAGAAIFCWRGVVETQALILRDSDLCQVLDEDFSSGTLNSATWKREVELGGFGNGEFQMTTADSNNLFFRNSQLYLYPTLTSDTVPHVLGGGNYTLPGCTSSNKTACIAISNNALGTVINPVMSARINTKDKVGIKFGKVQVRAKLPRGDWLHPQILLLPTSSPYGAFPTSGLMTLLSARGNSPSPLYPTLGSDHVTSSLTFGPFPALISTLYGIVTASRRSPFSEAFHIYTMEWTEDFIRFSVDDRTRSMLLTQTPKGGKGKKGAYWDKAAFPETARNGSDNKVVVQNPYESKGGGRAAPFDQTTFYLTIALGAGGTSGWFPDEMGGTPGQPSAKPWYDGSPNAMRDFARAQDVWSRTWPGEDDRSFRM</sequence>
<dbReference type="PANTHER" id="PTHR10963:SF55">
    <property type="entry name" value="GLYCOSIDE HYDROLASE FAMILY 16 PROTEIN"/>
    <property type="match status" value="1"/>
</dbReference>
<dbReference type="OrthoDB" id="4781at2759"/>
<keyword evidence="4" id="KW-0378">Hydrolase</keyword>
<accession>A0A0C3CIW4</accession>
<dbReference type="Gene3D" id="2.60.120.200">
    <property type="match status" value="1"/>
</dbReference>
<dbReference type="EMBL" id="KN831775">
    <property type="protein sequence ID" value="KIM43611.1"/>
    <property type="molecule type" value="Genomic_DNA"/>
</dbReference>
<gene>
    <name evidence="4" type="ORF">M413DRAFT_443530</name>
</gene>
<feature type="region of interest" description="Disordered" evidence="2">
    <location>
        <begin position="68"/>
        <end position="105"/>
    </location>
</feature>
<dbReference type="GO" id="GO:0004553">
    <property type="term" value="F:hydrolase activity, hydrolyzing O-glycosyl compounds"/>
    <property type="evidence" value="ECO:0007669"/>
    <property type="project" value="InterPro"/>
</dbReference>
<dbReference type="SUPFAM" id="SSF49899">
    <property type="entry name" value="Concanavalin A-like lectins/glucanases"/>
    <property type="match status" value="1"/>
</dbReference>
<evidence type="ECO:0000256" key="2">
    <source>
        <dbReference type="SAM" id="MobiDB-lite"/>
    </source>
</evidence>
<name>A0A0C3CIW4_HEBCY</name>
<dbReference type="GO" id="GO:0005975">
    <property type="term" value="P:carbohydrate metabolic process"/>
    <property type="evidence" value="ECO:0007669"/>
    <property type="project" value="InterPro"/>
</dbReference>
<evidence type="ECO:0000259" key="3">
    <source>
        <dbReference type="PROSITE" id="PS51762"/>
    </source>
</evidence>
<evidence type="ECO:0000256" key="1">
    <source>
        <dbReference type="ARBA" id="ARBA00006865"/>
    </source>
</evidence>
<organism evidence="4 5">
    <name type="scientific">Hebeloma cylindrosporum</name>
    <dbReference type="NCBI Taxonomy" id="76867"/>
    <lineage>
        <taxon>Eukaryota</taxon>
        <taxon>Fungi</taxon>
        <taxon>Dikarya</taxon>
        <taxon>Basidiomycota</taxon>
        <taxon>Agaricomycotina</taxon>
        <taxon>Agaricomycetes</taxon>
        <taxon>Agaricomycetidae</taxon>
        <taxon>Agaricales</taxon>
        <taxon>Agaricineae</taxon>
        <taxon>Hymenogastraceae</taxon>
        <taxon>Hebeloma</taxon>
    </lineage>
</organism>